<evidence type="ECO:0000313" key="2">
    <source>
        <dbReference type="EMBL" id="JAP89766.1"/>
    </source>
</evidence>
<dbReference type="EMBL" id="GDID01006840">
    <property type="protein sequence ID" value="JAP89766.1"/>
    <property type="molecule type" value="Transcribed_RNA"/>
</dbReference>
<protein>
    <submittedName>
        <fullName evidence="2">Uncharacterized protein</fullName>
    </submittedName>
</protein>
<keyword evidence="1" id="KW-0472">Membrane</keyword>
<feature type="transmembrane region" description="Helical" evidence="1">
    <location>
        <begin position="201"/>
        <end position="221"/>
    </location>
</feature>
<reference evidence="2" key="1">
    <citation type="submission" date="2015-07" db="EMBL/GenBank/DDBJ databases">
        <title>Adaptation to a free-living lifestyle via gene acquisitions in the diplomonad Trepomonas sp. PC1.</title>
        <authorList>
            <person name="Xu F."/>
            <person name="Jerlstrom-Hultqvist J."/>
            <person name="Kolisko M."/>
            <person name="Simpson A.G.B."/>
            <person name="Roger A.J."/>
            <person name="Svard S.G."/>
            <person name="Andersson J.O."/>
        </authorList>
    </citation>
    <scope>NUCLEOTIDE SEQUENCE</scope>
    <source>
        <strain evidence="2">PC1</strain>
    </source>
</reference>
<keyword evidence="1" id="KW-0812">Transmembrane</keyword>
<feature type="transmembrane region" description="Helical" evidence="1">
    <location>
        <begin position="314"/>
        <end position="342"/>
    </location>
</feature>
<accession>A0A146K214</accession>
<feature type="transmembrane region" description="Helical" evidence="1">
    <location>
        <begin position="288"/>
        <end position="308"/>
    </location>
</feature>
<keyword evidence="1" id="KW-1133">Transmembrane helix</keyword>
<evidence type="ECO:0000256" key="1">
    <source>
        <dbReference type="SAM" id="Phobius"/>
    </source>
</evidence>
<dbReference type="AlphaFoldDB" id="A0A146K214"/>
<gene>
    <name evidence="2" type="ORF">TPC1_30739</name>
</gene>
<organism evidence="2">
    <name type="scientific">Trepomonas sp. PC1</name>
    <dbReference type="NCBI Taxonomy" id="1076344"/>
    <lineage>
        <taxon>Eukaryota</taxon>
        <taxon>Metamonada</taxon>
        <taxon>Diplomonadida</taxon>
        <taxon>Hexamitidae</taxon>
        <taxon>Hexamitinae</taxon>
        <taxon>Trepomonas</taxon>
    </lineage>
</organism>
<sequence length="348" mass="40123">QDSDQKYEQMDVADCVARANTLIKAESMKQLRRTNSNNFNAILSGKSSPLQLKQNEIKDIFCEQLNNYEEVEEEEALHEEEYEYFYVESQEIPPQVEILPQNTAQEYAEDKATQTNDLQNLTLAKPKLFKISELYRSMLGKLIPSIVIQFSQQLISSIIFDDFVEECHISFKSHFTYLLSSLVDHMITIFAMSYILDPKFVPASLFTMRLIIVHIAVIYFGQSLRSETFTLFVYILAGLTETIEKMEFLQQSLKQHKSVVPFLTALLVRPAWRCVLAKIFNFNSNFQLNLVANNLAFSFLGWGLLLLNQTAGEWMLFAIEAANLILRLYGVNMVQLLFSLLVDSMKKR</sequence>
<feature type="non-terminal residue" evidence="2">
    <location>
        <position position="1"/>
    </location>
</feature>
<proteinExistence type="predicted"/>
<feature type="transmembrane region" description="Helical" evidence="1">
    <location>
        <begin position="175"/>
        <end position="195"/>
    </location>
</feature>
<name>A0A146K214_9EUKA</name>